<dbReference type="InterPro" id="IPR008927">
    <property type="entry name" value="6-PGluconate_DH-like_C_sf"/>
</dbReference>
<keyword evidence="8 10" id="KW-0570">Pentose shunt</keyword>
<evidence type="ECO:0000256" key="8">
    <source>
        <dbReference type="ARBA" id="ARBA00023126"/>
    </source>
</evidence>
<dbReference type="Gene3D" id="3.40.50.720">
    <property type="entry name" value="NAD(P)-binding Rossmann-like Domain"/>
    <property type="match status" value="1"/>
</dbReference>
<dbReference type="Pfam" id="PF03446">
    <property type="entry name" value="NAD_binding_2"/>
    <property type="match status" value="1"/>
</dbReference>
<dbReference type="InterPro" id="IPR006114">
    <property type="entry name" value="6PGDH_C"/>
</dbReference>
<evidence type="ECO:0000256" key="1">
    <source>
        <dbReference type="ARBA" id="ARBA00002526"/>
    </source>
</evidence>
<evidence type="ECO:0000256" key="6">
    <source>
        <dbReference type="ARBA" id="ARBA00023002"/>
    </source>
</evidence>
<reference evidence="13 14" key="1">
    <citation type="journal article" date="2013" name="Genome Announc.">
        <title>Complete Genome Sequence of a Chinese Strain of 'Candidatus Liberibacter asiaticus'.</title>
        <authorList>
            <person name="Lin H."/>
            <person name="Han C.S."/>
            <person name="Liu B."/>
            <person name="Lou B."/>
            <person name="Bai X."/>
            <person name="Deng C."/>
            <person name="Civerolo E.L."/>
            <person name="Gupta G."/>
        </authorList>
    </citation>
    <scope>NUCLEOTIDE SEQUENCE [LARGE SCALE GENOMIC DNA]</scope>
    <source>
        <strain evidence="14">gxpsy</strain>
    </source>
</reference>
<dbReference type="InterPro" id="IPR006113">
    <property type="entry name" value="6PGDH_Gnd/GntZ"/>
</dbReference>
<dbReference type="SMART" id="SM01350">
    <property type="entry name" value="6PGD"/>
    <property type="match status" value="1"/>
</dbReference>
<evidence type="ECO:0000256" key="7">
    <source>
        <dbReference type="ARBA" id="ARBA00023064"/>
    </source>
</evidence>
<evidence type="ECO:0000256" key="3">
    <source>
        <dbReference type="ARBA" id="ARBA00008419"/>
    </source>
</evidence>
<evidence type="ECO:0000256" key="2">
    <source>
        <dbReference type="ARBA" id="ARBA00004874"/>
    </source>
</evidence>
<evidence type="ECO:0000256" key="10">
    <source>
        <dbReference type="PIRNR" id="PIRNR000109"/>
    </source>
</evidence>
<dbReference type="Proteomes" id="UP000011820">
    <property type="component" value="Chromosome"/>
</dbReference>
<evidence type="ECO:0000313" key="14">
    <source>
        <dbReference type="Proteomes" id="UP000011820"/>
    </source>
</evidence>
<dbReference type="InterPro" id="IPR006183">
    <property type="entry name" value="Pgluconate_DH"/>
</dbReference>
<dbReference type="RefSeq" id="WP_015452445.1">
    <property type="nucleotide sequence ID" value="NC_020549.1"/>
</dbReference>
<dbReference type="NCBIfam" id="NF006765">
    <property type="entry name" value="PRK09287.1"/>
    <property type="match status" value="1"/>
</dbReference>
<dbReference type="SUPFAM" id="SSF51735">
    <property type="entry name" value="NAD(P)-binding Rossmann-fold domains"/>
    <property type="match status" value="1"/>
</dbReference>
<feature type="domain" description="6-phosphogluconate dehydrogenase C-terminal" evidence="12">
    <location>
        <begin position="180"/>
        <end position="469"/>
    </location>
</feature>
<keyword evidence="7 11" id="KW-0311">Gluconate utilization</keyword>
<name>A0ABM5NFR9_LIBAS</name>
<comment type="function">
    <text evidence="1 10">Catalyzes the oxidative decarboxylation of 6-phosphogluconate to ribulose 5-phosphate and CO(2), with concomitant reduction of NADP to NADPH.</text>
</comment>
<dbReference type="InterPro" id="IPR036291">
    <property type="entry name" value="NAD(P)-bd_dom_sf"/>
</dbReference>
<protein>
    <recommendedName>
        <fullName evidence="5 10">6-phosphogluconate dehydrogenase, decarboxylating</fullName>
        <ecNumber evidence="4 10">1.1.1.44</ecNumber>
    </recommendedName>
</protein>
<proteinExistence type="inferred from homology"/>
<comment type="pathway">
    <text evidence="2 10 11">Carbohydrate degradation; pentose phosphate pathway; D-ribulose 5-phosphate from D-glucose 6-phosphate (oxidative stage): step 3/3.</text>
</comment>
<dbReference type="SUPFAM" id="SSF48179">
    <property type="entry name" value="6-phosphogluconate dehydrogenase C-terminal domain-like"/>
    <property type="match status" value="1"/>
</dbReference>
<comment type="catalytic activity">
    <reaction evidence="9 10 11">
        <text>6-phospho-D-gluconate + NADP(+) = D-ribulose 5-phosphate + CO2 + NADPH</text>
        <dbReference type="Rhea" id="RHEA:10116"/>
        <dbReference type="ChEBI" id="CHEBI:16526"/>
        <dbReference type="ChEBI" id="CHEBI:57783"/>
        <dbReference type="ChEBI" id="CHEBI:58121"/>
        <dbReference type="ChEBI" id="CHEBI:58349"/>
        <dbReference type="ChEBI" id="CHEBI:58759"/>
        <dbReference type="EC" id="1.1.1.44"/>
    </reaction>
</comment>
<accession>A0ABM5NFR9</accession>
<organism evidence="13 14">
    <name type="scientific">Candidatus Liberibacter asiaticus str. gxpsy</name>
    <dbReference type="NCBI Taxonomy" id="1174529"/>
    <lineage>
        <taxon>Bacteria</taxon>
        <taxon>Pseudomonadati</taxon>
        <taxon>Pseudomonadota</taxon>
        <taxon>Alphaproteobacteria</taxon>
        <taxon>Hyphomicrobiales</taxon>
        <taxon>Rhizobiaceae</taxon>
        <taxon>Liberibacter</taxon>
    </lineage>
</organism>
<keyword evidence="6 10" id="KW-0560">Oxidoreductase</keyword>
<comment type="subunit">
    <text evidence="10">Homodimer.</text>
</comment>
<keyword evidence="10 11" id="KW-0521">NADP</keyword>
<evidence type="ECO:0000256" key="4">
    <source>
        <dbReference type="ARBA" id="ARBA00013011"/>
    </source>
</evidence>
<evidence type="ECO:0000259" key="12">
    <source>
        <dbReference type="SMART" id="SM01350"/>
    </source>
</evidence>
<dbReference type="EMBL" id="CP004005">
    <property type="protein sequence ID" value="AGH16848.1"/>
    <property type="molecule type" value="Genomic_DNA"/>
</dbReference>
<dbReference type="PIRSF" id="PIRSF000109">
    <property type="entry name" value="6PGD"/>
    <property type="match status" value="1"/>
</dbReference>
<evidence type="ECO:0000256" key="5">
    <source>
        <dbReference type="ARBA" id="ARBA00018193"/>
    </source>
</evidence>
<sequence>MKQADIGIIGLGSMGSNLSLNILDKGFRLAVYNKDFELTDVFIKKISGLSQKVIVTKNLEQMVEAVCKPRKILMMVTDGDPVDQLIDKLKPLLSPEDILLDGGNSHFCDTQIRSLQLSEKGIYFIGIGVSGGVKGARSGASLMVGGNEKAYNRVENILLSISAKYQNSPCCALLGPDGSGHFVKMIHNGIEYANMQLIADIYGILRDSLNKNPLEISHLFSKWDTGKLSSYLIKITAEILSSSDTITGMPIIDVICDKASQKGTGIRSIIEGHKLSSSMTITETAIFARNLSLYRDESKKMQSFFNPSSHFPLKCFDSFVKDLENALYASTILSFTQGFWVIGKSSEKYSWSLSLATIARIWRAGCIIRSQILNDIVKSLTEDPSSTNLLNIPSISEKVKKTIPSLRRIVVTCTENGYPVPSLSAALSYFDTFIHDRGTANLIQAQRDFFGSHGFDRKDKISEPHGPWQKVSTES</sequence>
<dbReference type="NCBIfam" id="TIGR00873">
    <property type="entry name" value="gnd"/>
    <property type="match status" value="1"/>
</dbReference>
<evidence type="ECO:0000313" key="13">
    <source>
        <dbReference type="EMBL" id="AGH16848.1"/>
    </source>
</evidence>
<keyword evidence="14" id="KW-1185">Reference proteome</keyword>
<dbReference type="Gene3D" id="1.10.1040.10">
    <property type="entry name" value="N-(1-d-carboxylethyl)-l-norvaline Dehydrogenase, domain 2"/>
    <property type="match status" value="1"/>
</dbReference>
<evidence type="ECO:0000256" key="9">
    <source>
        <dbReference type="ARBA" id="ARBA00048640"/>
    </source>
</evidence>
<evidence type="ECO:0000256" key="11">
    <source>
        <dbReference type="RuleBase" id="RU000485"/>
    </source>
</evidence>
<dbReference type="InterPro" id="IPR013328">
    <property type="entry name" value="6PGD_dom2"/>
</dbReference>
<dbReference type="InterPro" id="IPR006115">
    <property type="entry name" value="6PGDH_NADP-bd"/>
</dbReference>
<dbReference type="Pfam" id="PF00393">
    <property type="entry name" value="6PGD"/>
    <property type="match status" value="1"/>
</dbReference>
<dbReference type="EC" id="1.1.1.44" evidence="4 10"/>
<dbReference type="PRINTS" id="PR00076">
    <property type="entry name" value="6PGDHDRGNASE"/>
</dbReference>
<dbReference type="PANTHER" id="PTHR11811">
    <property type="entry name" value="6-PHOSPHOGLUCONATE DEHYDROGENASE"/>
    <property type="match status" value="1"/>
</dbReference>
<comment type="similarity">
    <text evidence="3 10 11">Belongs to the 6-phosphogluconate dehydrogenase family.</text>
</comment>
<dbReference type="Gene3D" id="1.20.5.320">
    <property type="entry name" value="6-Phosphogluconate Dehydrogenase, domain 3"/>
    <property type="match status" value="1"/>
</dbReference>
<gene>
    <name evidence="13" type="ORF">WSI_02390</name>
</gene>
<dbReference type="GeneID" id="93076852"/>